<proteinExistence type="predicted"/>
<dbReference type="EMBL" id="CP038149">
    <property type="protein sequence ID" value="QBQ98711.1"/>
    <property type="molecule type" value="Genomic_DNA"/>
</dbReference>
<dbReference type="Proteomes" id="UP000295727">
    <property type="component" value="Chromosome 2"/>
</dbReference>
<evidence type="ECO:0000313" key="1">
    <source>
        <dbReference type="EMBL" id="QBQ98711.1"/>
    </source>
</evidence>
<reference evidence="1 2" key="1">
    <citation type="submission" date="2019-03" db="EMBL/GenBank/DDBJ databases">
        <title>Paraburkholderia sp. 7MH5, isolated from subtropical forest soil.</title>
        <authorList>
            <person name="Gao Z.-H."/>
            <person name="Qiu L.-H."/>
        </authorList>
    </citation>
    <scope>NUCLEOTIDE SEQUENCE [LARGE SCALE GENOMIC DNA]</scope>
    <source>
        <strain evidence="1 2">7MH5</strain>
    </source>
</reference>
<name>A0A4P7CX31_9BURK</name>
<evidence type="ECO:0000313" key="2">
    <source>
        <dbReference type="Proteomes" id="UP000295727"/>
    </source>
</evidence>
<accession>A0A4P7CX31</accession>
<protein>
    <submittedName>
        <fullName evidence="1">Uncharacterized protein</fullName>
    </submittedName>
</protein>
<dbReference type="AlphaFoldDB" id="A0A4P7CX31"/>
<gene>
    <name evidence="1" type="ORF">E1956_15635</name>
</gene>
<organism evidence="1 2">
    <name type="scientific">Paraburkholderia pallida</name>
    <dbReference type="NCBI Taxonomy" id="2547399"/>
    <lineage>
        <taxon>Bacteria</taxon>
        <taxon>Pseudomonadati</taxon>
        <taxon>Pseudomonadota</taxon>
        <taxon>Betaproteobacteria</taxon>
        <taxon>Burkholderiales</taxon>
        <taxon>Burkholderiaceae</taxon>
        <taxon>Paraburkholderia</taxon>
    </lineage>
</organism>
<keyword evidence="2" id="KW-1185">Reference proteome</keyword>
<dbReference type="KEGG" id="ppai:E1956_15635"/>
<dbReference type="RefSeq" id="WP_134750765.1">
    <property type="nucleotide sequence ID" value="NZ_CP038149.1"/>
</dbReference>
<sequence>MSTAACLGKLPFVLVNLSSQAGVHPLCLVILTLFSSVSHQADRSIASAAITLREYAAIN</sequence>